<accession>A0A0N5BNJ8</accession>
<name>A0A0N5BNJ8_STREA</name>
<keyword evidence="1" id="KW-1185">Reference proteome</keyword>
<dbReference type="AlphaFoldDB" id="A0A0N5BNJ8"/>
<reference evidence="2" key="1">
    <citation type="submission" date="2017-02" db="UniProtKB">
        <authorList>
            <consortium name="WormBaseParasite"/>
        </authorList>
    </citation>
    <scope>IDENTIFICATION</scope>
</reference>
<dbReference type="WBParaSite" id="SPAL_0000747600.1">
    <property type="protein sequence ID" value="SPAL_0000747600.1"/>
    <property type="gene ID" value="SPAL_0000747600"/>
</dbReference>
<proteinExistence type="predicted"/>
<organism evidence="1 2">
    <name type="scientific">Strongyloides papillosus</name>
    <name type="common">Intestinal threadworm</name>
    <dbReference type="NCBI Taxonomy" id="174720"/>
    <lineage>
        <taxon>Eukaryota</taxon>
        <taxon>Metazoa</taxon>
        <taxon>Ecdysozoa</taxon>
        <taxon>Nematoda</taxon>
        <taxon>Chromadorea</taxon>
        <taxon>Rhabditida</taxon>
        <taxon>Tylenchina</taxon>
        <taxon>Panagrolaimomorpha</taxon>
        <taxon>Strongyloidoidea</taxon>
        <taxon>Strongyloididae</taxon>
        <taxon>Strongyloides</taxon>
    </lineage>
</organism>
<protein>
    <submittedName>
        <fullName evidence="2">EEV126</fullName>
    </submittedName>
</protein>
<evidence type="ECO:0000313" key="2">
    <source>
        <dbReference type="WBParaSite" id="SPAL_0000747600.1"/>
    </source>
</evidence>
<dbReference type="Proteomes" id="UP000046392">
    <property type="component" value="Unplaced"/>
</dbReference>
<sequence length="211" mass="24621">MKRSTRCYYEMNDKATRKLNHKINDECSIDDRIVKVANKFSQLTKKVIQNFNSSNNVEFLSALNERSRYNSCNVPMTHREIYEHDNVPQHDNNNIISICSDKTFQTTSVFEKVMDYLSRIPDNANGEIEDEEIYENEDDNIMENVYTNFNENGGEENYQFVGTRKTQPIDIPIQPVEKNPFVGSPHIEYKVNAITGQKYISNIFVNKPKLF</sequence>
<evidence type="ECO:0000313" key="1">
    <source>
        <dbReference type="Proteomes" id="UP000046392"/>
    </source>
</evidence>